<keyword evidence="4" id="KW-1185">Reference proteome</keyword>
<keyword evidence="2" id="KW-0732">Signal</keyword>
<protein>
    <recommendedName>
        <fullName evidence="5">Secreted protein</fullName>
    </recommendedName>
</protein>
<accession>A0A0F6TDU7</accession>
<organism evidence="3 4">
    <name type="scientific">Corynebacterium kutscheri</name>
    <dbReference type="NCBI Taxonomy" id="35755"/>
    <lineage>
        <taxon>Bacteria</taxon>
        <taxon>Bacillati</taxon>
        <taxon>Actinomycetota</taxon>
        <taxon>Actinomycetes</taxon>
        <taxon>Mycobacteriales</taxon>
        <taxon>Corynebacteriaceae</taxon>
        <taxon>Corynebacterium</taxon>
    </lineage>
</organism>
<sequence length="96" mass="9758">MKLSTSLVAIAASTALASGFTTVSPALAVNNSVVNQVTTTTEEKGSSLSELLTSDNLQMFGAIMGVAAAIVSLILALIKYVPGVRVSIENALGLFS</sequence>
<keyword evidence="1" id="KW-0812">Transmembrane</keyword>
<evidence type="ECO:0008006" key="5">
    <source>
        <dbReference type="Google" id="ProtNLM"/>
    </source>
</evidence>
<evidence type="ECO:0000313" key="4">
    <source>
        <dbReference type="Proteomes" id="UP000033457"/>
    </source>
</evidence>
<gene>
    <name evidence="3" type="ORF">UL82_06870</name>
</gene>
<dbReference type="HOGENOM" id="CLU_2355003_0_0_11"/>
<evidence type="ECO:0000256" key="1">
    <source>
        <dbReference type="SAM" id="Phobius"/>
    </source>
</evidence>
<keyword evidence="1" id="KW-0472">Membrane</keyword>
<dbReference type="KEGG" id="cku:UL82_06870"/>
<dbReference type="AlphaFoldDB" id="A0A0F6TDU7"/>
<feature type="transmembrane region" description="Helical" evidence="1">
    <location>
        <begin position="57"/>
        <end position="78"/>
    </location>
</feature>
<name>A0A0F6TDU7_9CORY</name>
<dbReference type="Proteomes" id="UP000033457">
    <property type="component" value="Chromosome"/>
</dbReference>
<evidence type="ECO:0000256" key="2">
    <source>
        <dbReference type="SAM" id="SignalP"/>
    </source>
</evidence>
<dbReference type="RefSeq" id="WP_046439875.1">
    <property type="nucleotide sequence ID" value="NZ_CP011312.1"/>
</dbReference>
<feature type="signal peptide" evidence="2">
    <location>
        <begin position="1"/>
        <end position="17"/>
    </location>
</feature>
<reference evidence="3 4" key="1">
    <citation type="journal article" date="2015" name="Genome Announc.">
        <title>Complete Genome Sequence of Corynebacterium kutscheri DSM 20755, a Corynebacterial Type Strain with Remarkably Low G+C Content of Chromosomal DNA.</title>
        <authorList>
            <person name="Ruckert C."/>
            <person name="Albersmeier A."/>
            <person name="Winkler A."/>
            <person name="Tauch A."/>
        </authorList>
    </citation>
    <scope>NUCLEOTIDE SEQUENCE [LARGE SCALE GENOMIC DNA]</scope>
    <source>
        <strain evidence="3 4">DSM 20755</strain>
    </source>
</reference>
<feature type="chain" id="PRO_5043119994" description="Secreted protein" evidence="2">
    <location>
        <begin position="18"/>
        <end position="96"/>
    </location>
</feature>
<keyword evidence="1" id="KW-1133">Transmembrane helix</keyword>
<evidence type="ECO:0000313" key="3">
    <source>
        <dbReference type="EMBL" id="AKE41539.1"/>
    </source>
</evidence>
<proteinExistence type="predicted"/>
<dbReference type="EMBL" id="CP011312">
    <property type="protein sequence ID" value="AKE41539.1"/>
    <property type="molecule type" value="Genomic_DNA"/>
</dbReference>